<dbReference type="PROSITE" id="PS51186">
    <property type="entry name" value="GNAT"/>
    <property type="match status" value="1"/>
</dbReference>
<dbReference type="InterPro" id="IPR016181">
    <property type="entry name" value="Acyl_CoA_acyltransferase"/>
</dbReference>
<dbReference type="Gene3D" id="3.40.630.30">
    <property type="match status" value="1"/>
</dbReference>
<sequence>MSELTWACRPFAELSGAELYEALRLRCEVFVVEQRCLYLDVDGADPQALHLMAWQAGRLQAYARLFAPGLKTADVCFGRVLTAPAARGTGLGHELVRRILTECERHWPGQSITIFAQSHLQRYYGAHGFVPVGAEFMEDDIPHQEMQRKAAP</sequence>
<dbReference type="EMBL" id="JAEDAK010000008">
    <property type="protein sequence ID" value="MBH9577878.1"/>
    <property type="molecule type" value="Genomic_DNA"/>
</dbReference>
<protein>
    <submittedName>
        <fullName evidence="2">GNAT family N-acetyltransferase</fullName>
    </submittedName>
</protein>
<dbReference type="SUPFAM" id="SSF55729">
    <property type="entry name" value="Acyl-CoA N-acyltransferases (Nat)"/>
    <property type="match status" value="1"/>
</dbReference>
<dbReference type="InterPro" id="IPR000182">
    <property type="entry name" value="GNAT_dom"/>
</dbReference>
<evidence type="ECO:0000313" key="2">
    <source>
        <dbReference type="EMBL" id="MBH9577878.1"/>
    </source>
</evidence>
<keyword evidence="3" id="KW-1185">Reference proteome</keyword>
<dbReference type="Pfam" id="PF13673">
    <property type="entry name" value="Acetyltransf_10"/>
    <property type="match status" value="1"/>
</dbReference>
<name>A0A931NHL1_9BURK</name>
<dbReference type="CDD" id="cd04301">
    <property type="entry name" value="NAT_SF"/>
    <property type="match status" value="1"/>
</dbReference>
<evidence type="ECO:0000313" key="3">
    <source>
        <dbReference type="Proteomes" id="UP000613266"/>
    </source>
</evidence>
<dbReference type="GO" id="GO:0016747">
    <property type="term" value="F:acyltransferase activity, transferring groups other than amino-acyl groups"/>
    <property type="evidence" value="ECO:0007669"/>
    <property type="project" value="InterPro"/>
</dbReference>
<proteinExistence type="predicted"/>
<dbReference type="Proteomes" id="UP000613266">
    <property type="component" value="Unassembled WGS sequence"/>
</dbReference>
<gene>
    <name evidence="2" type="ORF">I7X39_13320</name>
</gene>
<evidence type="ECO:0000259" key="1">
    <source>
        <dbReference type="PROSITE" id="PS51186"/>
    </source>
</evidence>
<accession>A0A931NHL1</accession>
<comment type="caution">
    <text evidence="2">The sequence shown here is derived from an EMBL/GenBank/DDBJ whole genome shotgun (WGS) entry which is preliminary data.</text>
</comment>
<dbReference type="RefSeq" id="WP_198111641.1">
    <property type="nucleotide sequence ID" value="NZ_JAEDAK010000008.1"/>
</dbReference>
<reference evidence="2" key="1">
    <citation type="submission" date="2020-12" db="EMBL/GenBank/DDBJ databases">
        <title>The genome sequence of Inhella sp. 1Y17.</title>
        <authorList>
            <person name="Liu Y."/>
        </authorList>
    </citation>
    <scope>NUCLEOTIDE SEQUENCE</scope>
    <source>
        <strain evidence="2">1Y17</strain>
    </source>
</reference>
<organism evidence="2 3">
    <name type="scientific">Inhella proteolytica</name>
    <dbReference type="NCBI Taxonomy" id="2795029"/>
    <lineage>
        <taxon>Bacteria</taxon>
        <taxon>Pseudomonadati</taxon>
        <taxon>Pseudomonadota</taxon>
        <taxon>Betaproteobacteria</taxon>
        <taxon>Burkholderiales</taxon>
        <taxon>Sphaerotilaceae</taxon>
        <taxon>Inhella</taxon>
    </lineage>
</organism>
<feature type="domain" description="N-acetyltransferase" evidence="1">
    <location>
        <begin position="9"/>
        <end position="151"/>
    </location>
</feature>
<dbReference type="AlphaFoldDB" id="A0A931NHL1"/>